<name>A0A7J8KB11_ROUAE</name>
<evidence type="ECO:0000313" key="3">
    <source>
        <dbReference type="Proteomes" id="UP000593571"/>
    </source>
</evidence>
<dbReference type="EMBL" id="JACASE010000001">
    <property type="protein sequence ID" value="KAF6506019.1"/>
    <property type="molecule type" value="Genomic_DNA"/>
</dbReference>
<dbReference type="AlphaFoldDB" id="A0A7J8KB11"/>
<keyword evidence="1" id="KW-0732">Signal</keyword>
<feature type="signal peptide" evidence="1">
    <location>
        <begin position="1"/>
        <end position="20"/>
    </location>
</feature>
<evidence type="ECO:0008006" key="4">
    <source>
        <dbReference type="Google" id="ProtNLM"/>
    </source>
</evidence>
<proteinExistence type="predicted"/>
<accession>A0A7J8KB11</accession>
<reference evidence="2 3" key="1">
    <citation type="journal article" date="2020" name="Nature">
        <title>Six reference-quality genomes reveal evolution of bat adaptations.</title>
        <authorList>
            <person name="Jebb D."/>
            <person name="Huang Z."/>
            <person name="Pippel M."/>
            <person name="Hughes G.M."/>
            <person name="Lavrichenko K."/>
            <person name="Devanna P."/>
            <person name="Winkler S."/>
            <person name="Jermiin L.S."/>
            <person name="Skirmuntt E.C."/>
            <person name="Katzourakis A."/>
            <person name="Burkitt-Gray L."/>
            <person name="Ray D.A."/>
            <person name="Sullivan K.A.M."/>
            <person name="Roscito J.G."/>
            <person name="Kirilenko B.M."/>
            <person name="Davalos L.M."/>
            <person name="Corthals A.P."/>
            <person name="Power M.L."/>
            <person name="Jones G."/>
            <person name="Ransome R.D."/>
            <person name="Dechmann D.K.N."/>
            <person name="Locatelli A.G."/>
            <person name="Puechmaille S.J."/>
            <person name="Fedrigo O."/>
            <person name="Jarvis E.D."/>
            <person name="Hiller M."/>
            <person name="Vernes S.C."/>
            <person name="Myers E.W."/>
            <person name="Teeling E.C."/>
        </authorList>
    </citation>
    <scope>NUCLEOTIDE SEQUENCE [LARGE SCALE GENOMIC DNA]</scope>
    <source>
        <strain evidence="2">MRouAeg1</strain>
        <tissue evidence="2">Muscle</tissue>
    </source>
</reference>
<feature type="chain" id="PRO_5029814153" description="Secreted protein" evidence="1">
    <location>
        <begin position="21"/>
        <end position="173"/>
    </location>
</feature>
<dbReference type="Proteomes" id="UP000593571">
    <property type="component" value="Unassembled WGS sequence"/>
</dbReference>
<sequence>MEMSLLVLYLLLPFPSVVLGASPYFPGTPSNLPFFTLLRVFSTAPRGNLWVASNASNTCRLFMLVTNSFSPTVLGHSEALDLKKHSASHPIFLVARQLPASSLPELVSMLWSRAKFLLFNIHMLSLLPCGFSSLKNINICNNLSSFKTLSTSIMEGTHLRPIFIITETFEPVS</sequence>
<comment type="caution">
    <text evidence="2">The sequence shown here is derived from an EMBL/GenBank/DDBJ whole genome shotgun (WGS) entry which is preliminary data.</text>
</comment>
<protein>
    <recommendedName>
        <fullName evidence="4">Secreted protein</fullName>
    </recommendedName>
</protein>
<organism evidence="2 3">
    <name type="scientific">Rousettus aegyptiacus</name>
    <name type="common">Egyptian fruit bat</name>
    <name type="synonym">Pteropus aegyptiacus</name>
    <dbReference type="NCBI Taxonomy" id="9407"/>
    <lineage>
        <taxon>Eukaryota</taxon>
        <taxon>Metazoa</taxon>
        <taxon>Chordata</taxon>
        <taxon>Craniata</taxon>
        <taxon>Vertebrata</taxon>
        <taxon>Euteleostomi</taxon>
        <taxon>Mammalia</taxon>
        <taxon>Eutheria</taxon>
        <taxon>Laurasiatheria</taxon>
        <taxon>Chiroptera</taxon>
        <taxon>Yinpterochiroptera</taxon>
        <taxon>Pteropodoidea</taxon>
        <taxon>Pteropodidae</taxon>
        <taxon>Rousettinae</taxon>
        <taxon>Rousettus</taxon>
    </lineage>
</organism>
<keyword evidence="3" id="KW-1185">Reference proteome</keyword>
<evidence type="ECO:0000256" key="1">
    <source>
        <dbReference type="SAM" id="SignalP"/>
    </source>
</evidence>
<evidence type="ECO:0000313" key="2">
    <source>
        <dbReference type="EMBL" id="KAF6506019.1"/>
    </source>
</evidence>
<gene>
    <name evidence="2" type="ORF">HJG63_007876</name>
</gene>